<dbReference type="AlphaFoldDB" id="A0A5J5FRN0"/>
<feature type="transmembrane region" description="Helical" evidence="1">
    <location>
        <begin position="118"/>
        <end position="136"/>
    </location>
</feature>
<dbReference type="OrthoDB" id="1445766at2"/>
<dbReference type="Gene3D" id="3.40.250.10">
    <property type="entry name" value="Rhodanese-like domain"/>
    <property type="match status" value="1"/>
</dbReference>
<dbReference type="EMBL" id="VYKJ01000016">
    <property type="protein sequence ID" value="KAA8995884.1"/>
    <property type="molecule type" value="Genomic_DNA"/>
</dbReference>
<dbReference type="PROSITE" id="PS50206">
    <property type="entry name" value="RHODANESE_3"/>
    <property type="match status" value="1"/>
</dbReference>
<keyword evidence="4" id="KW-1185">Reference proteome</keyword>
<dbReference type="InterPro" id="IPR021309">
    <property type="entry name" value="YgaP-like_TM"/>
</dbReference>
<proteinExistence type="predicted"/>
<dbReference type="Proteomes" id="UP000335415">
    <property type="component" value="Unassembled WGS sequence"/>
</dbReference>
<dbReference type="PANTHER" id="PTHR44086">
    <property type="entry name" value="THIOSULFATE SULFURTRANSFERASE RDL2, MITOCHONDRIAL-RELATED"/>
    <property type="match status" value="1"/>
</dbReference>
<dbReference type="RefSeq" id="WP_150437343.1">
    <property type="nucleotide sequence ID" value="NZ_VYKJ01000016.1"/>
</dbReference>
<reference evidence="3 4" key="1">
    <citation type="submission" date="2019-09" db="EMBL/GenBank/DDBJ databases">
        <authorList>
            <person name="Li Y."/>
        </authorList>
    </citation>
    <scope>NUCLEOTIDE SEQUENCE [LARGE SCALE GENOMIC DNA]</scope>
    <source>
        <strain evidence="3 4">L3-3HA</strain>
    </source>
</reference>
<name>A0A5J5FRN0_9GAMM</name>
<evidence type="ECO:0000259" key="2">
    <source>
        <dbReference type="PROSITE" id="PS50206"/>
    </source>
</evidence>
<keyword evidence="1" id="KW-0812">Transmembrane</keyword>
<accession>A0A5J5FRN0</accession>
<evidence type="ECO:0000256" key="1">
    <source>
        <dbReference type="SAM" id="Phobius"/>
    </source>
</evidence>
<dbReference type="Pfam" id="PF11127">
    <property type="entry name" value="YgaP-like_TM"/>
    <property type="match status" value="1"/>
</dbReference>
<dbReference type="InterPro" id="IPR001763">
    <property type="entry name" value="Rhodanese-like_dom"/>
</dbReference>
<comment type="caution">
    <text evidence="3">The sequence shown here is derived from an EMBL/GenBank/DDBJ whole genome shotgun (WGS) entry which is preliminary data.</text>
</comment>
<dbReference type="SUPFAM" id="SSF52821">
    <property type="entry name" value="Rhodanese/Cell cycle control phosphatase"/>
    <property type="match status" value="1"/>
</dbReference>
<organism evidence="3 4">
    <name type="scientific">Affinibrenneria salicis</name>
    <dbReference type="NCBI Taxonomy" id="2590031"/>
    <lineage>
        <taxon>Bacteria</taxon>
        <taxon>Pseudomonadati</taxon>
        <taxon>Pseudomonadota</taxon>
        <taxon>Gammaproteobacteria</taxon>
        <taxon>Enterobacterales</taxon>
        <taxon>Pectobacteriaceae</taxon>
        <taxon>Affinibrenneria</taxon>
    </lineage>
</organism>
<keyword evidence="1" id="KW-1133">Transmembrane helix</keyword>
<dbReference type="InterPro" id="IPR036873">
    <property type="entry name" value="Rhodanese-like_dom_sf"/>
</dbReference>
<feature type="transmembrane region" description="Helical" evidence="1">
    <location>
        <begin position="142"/>
        <end position="167"/>
    </location>
</feature>
<dbReference type="Gene3D" id="6.10.140.1340">
    <property type="match status" value="1"/>
</dbReference>
<protein>
    <submittedName>
        <fullName evidence="3">DUF2892 domain-containing protein</fullName>
    </submittedName>
</protein>
<dbReference type="SMART" id="SM00450">
    <property type="entry name" value="RHOD"/>
    <property type="match status" value="1"/>
</dbReference>
<dbReference type="PANTHER" id="PTHR44086:SF10">
    <property type="entry name" value="THIOSULFATE SULFURTRANSFERASE_RHODANESE-LIKE DOMAIN-CONTAINING PROTEIN 3"/>
    <property type="match status" value="1"/>
</dbReference>
<dbReference type="GO" id="GO:0004792">
    <property type="term" value="F:thiosulfate-cyanide sulfurtransferase activity"/>
    <property type="evidence" value="ECO:0007669"/>
    <property type="project" value="TreeGrafter"/>
</dbReference>
<gene>
    <name evidence="3" type="ORF">FJU30_23215</name>
</gene>
<evidence type="ECO:0000313" key="3">
    <source>
        <dbReference type="EMBL" id="KAA8995884.1"/>
    </source>
</evidence>
<evidence type="ECO:0000313" key="4">
    <source>
        <dbReference type="Proteomes" id="UP000335415"/>
    </source>
</evidence>
<keyword evidence="1" id="KW-0472">Membrane</keyword>
<feature type="domain" description="Rhodanese" evidence="2">
    <location>
        <begin position="15"/>
        <end position="106"/>
    </location>
</feature>
<dbReference type="Pfam" id="PF00581">
    <property type="entry name" value="Rhodanese"/>
    <property type="match status" value="1"/>
</dbReference>
<sequence length="174" mass="19029">MSDNTASPAQIQRLRERGAVIVDIRETDEFRREHIDGAISLPLTEIQAGRQLETASTRYPVIFHCQAGTRTKQNADVLARMVKPTEFMIMDGGINAWKQAGLPTVQDKKQTLPLMRQVQITAGSLILAGVIAGYGVNPGFFLLSGFIGSGLIFAGVSGWCGMANLLVKMPWNRQ</sequence>